<sequence length="124" mass="14531">MVQGKTPAERHHAMQECMKQGIRDVLLDEDKWPKELIFVRRNTRIVQGDDQYLGSPVNRVKRLQNAWRHFVFKAFLVATDVPFYLFKLRQWLGIGGGMEDEMDKRIKDVGQGFGIELQHEVFEA</sequence>
<evidence type="ECO:0000313" key="1">
    <source>
        <dbReference type="EMBL" id="PWI64103.1"/>
    </source>
</evidence>
<dbReference type="AlphaFoldDB" id="A0A2U3DPC5"/>
<dbReference type="Proteomes" id="UP000245956">
    <property type="component" value="Unassembled WGS sequence"/>
</dbReference>
<proteinExistence type="predicted"/>
<gene>
    <name evidence="1" type="ORF">PCL_12673</name>
</gene>
<protein>
    <submittedName>
        <fullName evidence="1">Uncharacterized protein</fullName>
    </submittedName>
</protein>
<dbReference type="EMBL" id="LCWV01000097">
    <property type="protein sequence ID" value="PWI64103.1"/>
    <property type="molecule type" value="Genomic_DNA"/>
</dbReference>
<evidence type="ECO:0000313" key="2">
    <source>
        <dbReference type="Proteomes" id="UP000245956"/>
    </source>
</evidence>
<reference evidence="1 2" key="1">
    <citation type="journal article" date="2016" name="Front. Microbiol.">
        <title>Genome and transcriptome sequences reveal the specific parasitism of the nematophagous Purpureocillium lilacinum 36-1.</title>
        <authorList>
            <person name="Xie J."/>
            <person name="Li S."/>
            <person name="Mo C."/>
            <person name="Xiao X."/>
            <person name="Peng D."/>
            <person name="Wang G."/>
            <person name="Xiao Y."/>
        </authorList>
    </citation>
    <scope>NUCLEOTIDE SEQUENCE [LARGE SCALE GENOMIC DNA]</scope>
    <source>
        <strain evidence="1 2">36-1</strain>
    </source>
</reference>
<organism evidence="1 2">
    <name type="scientific">Purpureocillium lilacinum</name>
    <name type="common">Paecilomyces lilacinus</name>
    <dbReference type="NCBI Taxonomy" id="33203"/>
    <lineage>
        <taxon>Eukaryota</taxon>
        <taxon>Fungi</taxon>
        <taxon>Dikarya</taxon>
        <taxon>Ascomycota</taxon>
        <taxon>Pezizomycotina</taxon>
        <taxon>Sordariomycetes</taxon>
        <taxon>Hypocreomycetidae</taxon>
        <taxon>Hypocreales</taxon>
        <taxon>Ophiocordycipitaceae</taxon>
        <taxon>Purpureocillium</taxon>
    </lineage>
</organism>
<name>A0A2U3DPC5_PURLI</name>
<accession>A0A2U3DPC5</accession>
<comment type="caution">
    <text evidence="1">The sequence shown here is derived from an EMBL/GenBank/DDBJ whole genome shotgun (WGS) entry which is preliminary data.</text>
</comment>